<sequence length="134" mass="14765">MTVGGMQGLTSSSGTALTAQHCAARLAFTREHRSWQDDRLALAVLTPQAEEADGGVWIQTVAAALTHRLERRCMDAKEEQSRHGDGVMSSASREDGKGHERRMTSVLDRQRPLQKLTSTLSSRQPPLVMFLTCM</sequence>
<dbReference type="Proteomes" id="UP001153269">
    <property type="component" value="Unassembled WGS sequence"/>
</dbReference>
<feature type="compositionally biased region" description="Basic and acidic residues" evidence="1">
    <location>
        <begin position="92"/>
        <end position="111"/>
    </location>
</feature>
<dbReference type="EMBL" id="CADEAL010001558">
    <property type="protein sequence ID" value="CAB1433470.1"/>
    <property type="molecule type" value="Genomic_DNA"/>
</dbReference>
<protein>
    <submittedName>
        <fullName evidence="2">Uncharacterized protein</fullName>
    </submittedName>
</protein>
<feature type="compositionally biased region" description="Basic and acidic residues" evidence="1">
    <location>
        <begin position="75"/>
        <end position="85"/>
    </location>
</feature>
<name>A0A9N7YJ80_PLEPL</name>
<evidence type="ECO:0000313" key="3">
    <source>
        <dbReference type="Proteomes" id="UP001153269"/>
    </source>
</evidence>
<dbReference type="AlphaFoldDB" id="A0A9N7YJ80"/>
<accession>A0A9N7YJ80</accession>
<gene>
    <name evidence="2" type="ORF">PLEPLA_LOCUS21561</name>
</gene>
<keyword evidence="3" id="KW-1185">Reference proteome</keyword>
<feature type="region of interest" description="Disordered" evidence="1">
    <location>
        <begin position="75"/>
        <end position="111"/>
    </location>
</feature>
<evidence type="ECO:0000313" key="2">
    <source>
        <dbReference type="EMBL" id="CAB1433470.1"/>
    </source>
</evidence>
<reference evidence="2" key="1">
    <citation type="submission" date="2020-03" db="EMBL/GenBank/DDBJ databases">
        <authorList>
            <person name="Weist P."/>
        </authorList>
    </citation>
    <scope>NUCLEOTIDE SEQUENCE</scope>
</reference>
<evidence type="ECO:0000256" key="1">
    <source>
        <dbReference type="SAM" id="MobiDB-lite"/>
    </source>
</evidence>
<comment type="caution">
    <text evidence="2">The sequence shown here is derived from an EMBL/GenBank/DDBJ whole genome shotgun (WGS) entry which is preliminary data.</text>
</comment>
<organism evidence="2 3">
    <name type="scientific">Pleuronectes platessa</name>
    <name type="common">European plaice</name>
    <dbReference type="NCBI Taxonomy" id="8262"/>
    <lineage>
        <taxon>Eukaryota</taxon>
        <taxon>Metazoa</taxon>
        <taxon>Chordata</taxon>
        <taxon>Craniata</taxon>
        <taxon>Vertebrata</taxon>
        <taxon>Euteleostomi</taxon>
        <taxon>Actinopterygii</taxon>
        <taxon>Neopterygii</taxon>
        <taxon>Teleostei</taxon>
        <taxon>Neoteleostei</taxon>
        <taxon>Acanthomorphata</taxon>
        <taxon>Carangaria</taxon>
        <taxon>Pleuronectiformes</taxon>
        <taxon>Pleuronectoidei</taxon>
        <taxon>Pleuronectidae</taxon>
        <taxon>Pleuronectes</taxon>
    </lineage>
</organism>
<proteinExistence type="predicted"/>